<keyword evidence="4" id="KW-1185">Reference proteome</keyword>
<dbReference type="Proteomes" id="UP001153737">
    <property type="component" value="Chromosome 3"/>
</dbReference>
<dbReference type="InterPro" id="IPR036116">
    <property type="entry name" value="FN3_sf"/>
</dbReference>
<name>A0A9P0DT90_PHACE</name>
<proteinExistence type="predicted"/>
<dbReference type="InterPro" id="IPR013783">
    <property type="entry name" value="Ig-like_fold"/>
</dbReference>
<dbReference type="AlphaFoldDB" id="A0A9P0DT90"/>
<evidence type="ECO:0000313" key="3">
    <source>
        <dbReference type="EMBL" id="CAH1160036.1"/>
    </source>
</evidence>
<gene>
    <name evidence="3" type="ORF">PHAECO_LOCUS7703</name>
</gene>
<accession>A0A9P0DT90</accession>
<dbReference type="CDD" id="cd00063">
    <property type="entry name" value="FN3"/>
    <property type="match status" value="2"/>
</dbReference>
<evidence type="ECO:0000313" key="4">
    <source>
        <dbReference type="Proteomes" id="UP001153737"/>
    </source>
</evidence>
<sequence>MPKKNSSQYLLSLNPPDTKDSSQYIDGAYIMGPISAEFHGLISGKPYNISVRSLSKWEEFHPTTIQYHPRPLGPATIDIDDDLISTESFVTRWSEPPERTVFDGYHVQLIHPTSSRKSPTEVPIRKNGTRSWKFDELTPGESYLMKISTVSGNLSSWPVEANVTLKPLPVMFLGMSGEDNRMIWINWEPNPVSIQDRYFVCFKHERDLNQTCSFEVSQKLLITDLAPCSNNTVVVTVLSGKMRSENRTLHFIAQPIPPTKGNIFVEDDSMSVEWKSPYEQFEIKWKSNVREQKENRTIWKHSALISNIFPGASYTIEIKAICRKTRSEPLRLRYVVSPKPPEELKIMQIDEKAIEVDWKAPNESLATGYYLKLKAETSYIWKEFHYVQPRSLINELIPGDEYIFELRTEVFDTRSDASLQARLRLAPLPVNVLNVCSRSTNTVKVCWLSNDDSIQDRFSILLEYSHEDYDEALLMESRRNFVVLDELHQGRLHNVTVTAWSANKESVGRSLTFTA</sequence>
<reference evidence="3" key="2">
    <citation type="submission" date="2022-10" db="EMBL/GenBank/DDBJ databases">
        <authorList>
            <consortium name="ENA_rothamsted_submissions"/>
            <consortium name="culmorum"/>
            <person name="King R."/>
        </authorList>
    </citation>
    <scope>NUCLEOTIDE SEQUENCE</scope>
</reference>
<dbReference type="Pfam" id="PF00041">
    <property type="entry name" value="fn3"/>
    <property type="match status" value="2"/>
</dbReference>
<dbReference type="SMART" id="SM00060">
    <property type="entry name" value="FN3"/>
    <property type="match status" value="5"/>
</dbReference>
<dbReference type="InterPro" id="IPR050991">
    <property type="entry name" value="ECM_Regulatory_Proteins"/>
</dbReference>
<dbReference type="EMBL" id="OU896709">
    <property type="protein sequence ID" value="CAH1160036.1"/>
    <property type="molecule type" value="Genomic_DNA"/>
</dbReference>
<dbReference type="OrthoDB" id="8609993at2759"/>
<dbReference type="PROSITE" id="PS50853">
    <property type="entry name" value="FN3"/>
    <property type="match status" value="1"/>
</dbReference>
<evidence type="ECO:0000259" key="2">
    <source>
        <dbReference type="PROSITE" id="PS50853"/>
    </source>
</evidence>
<reference evidence="3" key="1">
    <citation type="submission" date="2022-01" db="EMBL/GenBank/DDBJ databases">
        <authorList>
            <person name="King R."/>
        </authorList>
    </citation>
    <scope>NUCLEOTIDE SEQUENCE</scope>
</reference>
<keyword evidence="1" id="KW-0677">Repeat</keyword>
<dbReference type="Gene3D" id="2.60.40.10">
    <property type="entry name" value="Immunoglobulins"/>
    <property type="match status" value="3"/>
</dbReference>
<evidence type="ECO:0000256" key="1">
    <source>
        <dbReference type="ARBA" id="ARBA00022737"/>
    </source>
</evidence>
<protein>
    <recommendedName>
        <fullName evidence="2">Fibronectin type-III domain-containing protein</fullName>
    </recommendedName>
</protein>
<dbReference type="PANTHER" id="PTHR46708">
    <property type="entry name" value="TENASCIN"/>
    <property type="match status" value="1"/>
</dbReference>
<dbReference type="InterPro" id="IPR003961">
    <property type="entry name" value="FN3_dom"/>
</dbReference>
<feature type="domain" description="Fibronectin type-III" evidence="2">
    <location>
        <begin position="254"/>
        <end position="341"/>
    </location>
</feature>
<dbReference type="PANTHER" id="PTHR46708:SF2">
    <property type="entry name" value="FIBRONECTIN TYPE-III DOMAIN-CONTAINING PROTEIN"/>
    <property type="match status" value="1"/>
</dbReference>
<organism evidence="3 4">
    <name type="scientific">Phaedon cochleariae</name>
    <name type="common">Mustard beetle</name>
    <dbReference type="NCBI Taxonomy" id="80249"/>
    <lineage>
        <taxon>Eukaryota</taxon>
        <taxon>Metazoa</taxon>
        <taxon>Ecdysozoa</taxon>
        <taxon>Arthropoda</taxon>
        <taxon>Hexapoda</taxon>
        <taxon>Insecta</taxon>
        <taxon>Pterygota</taxon>
        <taxon>Neoptera</taxon>
        <taxon>Endopterygota</taxon>
        <taxon>Coleoptera</taxon>
        <taxon>Polyphaga</taxon>
        <taxon>Cucujiformia</taxon>
        <taxon>Chrysomeloidea</taxon>
        <taxon>Chrysomelidae</taxon>
        <taxon>Chrysomelinae</taxon>
        <taxon>Chrysomelini</taxon>
        <taxon>Phaedon</taxon>
    </lineage>
</organism>
<dbReference type="SUPFAM" id="SSF49265">
    <property type="entry name" value="Fibronectin type III"/>
    <property type="match status" value="3"/>
</dbReference>